<keyword evidence="1" id="KW-0378">Hydrolase</keyword>
<dbReference type="InterPro" id="IPR029058">
    <property type="entry name" value="AB_hydrolase_fold"/>
</dbReference>
<dbReference type="Pfam" id="PF06821">
    <property type="entry name" value="Ser_hydrolase"/>
    <property type="match status" value="1"/>
</dbReference>
<organism evidence="1 2">
    <name type="scientific">Humibacter ginsenosidimutans</name>
    <dbReference type="NCBI Taxonomy" id="2599293"/>
    <lineage>
        <taxon>Bacteria</taxon>
        <taxon>Bacillati</taxon>
        <taxon>Actinomycetota</taxon>
        <taxon>Actinomycetes</taxon>
        <taxon>Micrococcales</taxon>
        <taxon>Microbacteriaceae</taxon>
        <taxon>Humibacter</taxon>
    </lineage>
</organism>
<dbReference type="GO" id="GO:0016787">
    <property type="term" value="F:hydrolase activity"/>
    <property type="evidence" value="ECO:0007669"/>
    <property type="project" value="UniProtKB-KW"/>
</dbReference>
<dbReference type="EMBL" id="CP042305">
    <property type="protein sequence ID" value="QDZ14062.1"/>
    <property type="molecule type" value="Genomic_DNA"/>
</dbReference>
<sequence length="179" mass="18857">MRIVIVRGIDDSPHDHWQSIWQKSLGPAAVRIAPASFTEPDEDDWCAAINAITGEDDILVAHSLGCLAAASWIARGGRAAGAFLVAPPDENGSAFPPAAHGFTAPHSALQVPSVIVASDDDPYCSPAHLTELSTMWGSPKIDVGQHGHLNRASRLGEWDEGQRLLTAFAAGLGVRLPGV</sequence>
<dbReference type="AlphaFoldDB" id="A0A5B8M2V9"/>
<dbReference type="InterPro" id="IPR010662">
    <property type="entry name" value="RBBP9/YdeN"/>
</dbReference>
<keyword evidence="2" id="KW-1185">Reference proteome</keyword>
<accession>A0A5B8M2V9</accession>
<reference evidence="1 2" key="1">
    <citation type="submission" date="2019-07" db="EMBL/GenBank/DDBJ databases">
        <title>Full genome sequence of Humibacter sp. WJ7-1.</title>
        <authorList>
            <person name="Im W.-T."/>
        </authorList>
    </citation>
    <scope>NUCLEOTIDE SEQUENCE [LARGE SCALE GENOMIC DNA]</scope>
    <source>
        <strain evidence="1 2">WJ7-1</strain>
    </source>
</reference>
<dbReference type="KEGG" id="huw:FPZ11_04080"/>
<dbReference type="SUPFAM" id="SSF53474">
    <property type="entry name" value="alpha/beta-Hydrolases"/>
    <property type="match status" value="1"/>
</dbReference>
<evidence type="ECO:0000313" key="1">
    <source>
        <dbReference type="EMBL" id="QDZ14062.1"/>
    </source>
</evidence>
<evidence type="ECO:0000313" key="2">
    <source>
        <dbReference type="Proteomes" id="UP000320216"/>
    </source>
</evidence>
<name>A0A5B8M2V9_9MICO</name>
<proteinExistence type="predicted"/>
<dbReference type="RefSeq" id="WP_146318592.1">
    <property type="nucleotide sequence ID" value="NZ_CP042305.1"/>
</dbReference>
<protein>
    <submittedName>
        <fullName evidence="1">Serine hydrolase family protein</fullName>
    </submittedName>
</protein>
<dbReference type="OrthoDB" id="9804993at2"/>
<dbReference type="Proteomes" id="UP000320216">
    <property type="component" value="Chromosome"/>
</dbReference>
<dbReference type="Gene3D" id="3.40.50.1820">
    <property type="entry name" value="alpha/beta hydrolase"/>
    <property type="match status" value="1"/>
</dbReference>
<gene>
    <name evidence="1" type="ORF">FPZ11_04080</name>
</gene>